<organism evidence="8 9">
    <name type="scientific">Phenylobacterium montanum</name>
    <dbReference type="NCBI Taxonomy" id="2823693"/>
    <lineage>
        <taxon>Bacteria</taxon>
        <taxon>Pseudomonadati</taxon>
        <taxon>Pseudomonadota</taxon>
        <taxon>Alphaproteobacteria</taxon>
        <taxon>Caulobacterales</taxon>
        <taxon>Caulobacteraceae</taxon>
        <taxon>Phenylobacterium</taxon>
    </lineage>
</organism>
<evidence type="ECO:0000256" key="4">
    <source>
        <dbReference type="ARBA" id="ARBA00023004"/>
    </source>
</evidence>
<dbReference type="PROSITE" id="PS00814">
    <property type="entry name" value="ADX"/>
    <property type="match status" value="1"/>
</dbReference>
<keyword evidence="4" id="KW-0408">Iron</keyword>
<dbReference type="InterPro" id="IPR001041">
    <property type="entry name" value="2Fe-2S_ferredoxin-type"/>
</dbReference>
<dbReference type="InterPro" id="IPR012675">
    <property type="entry name" value="Beta-grasp_dom_sf"/>
</dbReference>
<dbReference type="Pfam" id="PF00111">
    <property type="entry name" value="Fer2"/>
    <property type="match status" value="1"/>
</dbReference>
<keyword evidence="5" id="KW-0411">Iron-sulfur</keyword>
<dbReference type="EMBL" id="CP073078">
    <property type="protein sequence ID" value="QUD90638.1"/>
    <property type="molecule type" value="Genomic_DNA"/>
</dbReference>
<dbReference type="Gene3D" id="3.10.20.30">
    <property type="match status" value="1"/>
</dbReference>
<dbReference type="SUPFAM" id="SSF54292">
    <property type="entry name" value="2Fe-2S ferredoxin-like"/>
    <property type="match status" value="1"/>
</dbReference>
<dbReference type="GO" id="GO:0009055">
    <property type="term" value="F:electron transfer activity"/>
    <property type="evidence" value="ECO:0007669"/>
    <property type="project" value="TreeGrafter"/>
</dbReference>
<dbReference type="PANTHER" id="PTHR23426:SF65">
    <property type="entry name" value="FERREDOXIN-2, MITOCHONDRIAL"/>
    <property type="match status" value="1"/>
</dbReference>
<evidence type="ECO:0000256" key="1">
    <source>
        <dbReference type="ARBA" id="ARBA00010914"/>
    </source>
</evidence>
<dbReference type="PROSITE" id="PS51085">
    <property type="entry name" value="2FE2S_FER_2"/>
    <property type="match status" value="1"/>
</dbReference>
<dbReference type="PANTHER" id="PTHR23426">
    <property type="entry name" value="FERREDOXIN/ADRENODOXIN"/>
    <property type="match status" value="1"/>
</dbReference>
<evidence type="ECO:0000256" key="2">
    <source>
        <dbReference type="ARBA" id="ARBA00022714"/>
    </source>
</evidence>
<dbReference type="RefSeq" id="WP_211940685.1">
    <property type="nucleotide sequence ID" value="NZ_CP073078.1"/>
</dbReference>
<gene>
    <name evidence="8" type="ORF">KCG34_01765</name>
</gene>
<accession>A0A975G4W4</accession>
<feature type="domain" description="2Fe-2S ferredoxin-type" evidence="7">
    <location>
        <begin position="2"/>
        <end position="105"/>
    </location>
</feature>
<dbReference type="InterPro" id="IPR018298">
    <property type="entry name" value="Adrenodoxin_Fe-S_BS"/>
</dbReference>
<evidence type="ECO:0000313" key="8">
    <source>
        <dbReference type="EMBL" id="QUD90638.1"/>
    </source>
</evidence>
<reference evidence="8" key="1">
    <citation type="submission" date="2021-04" db="EMBL/GenBank/DDBJ databases">
        <title>The complete genome sequence of Caulobacter sp. S6.</title>
        <authorList>
            <person name="Tang Y."/>
            <person name="Ouyang W."/>
            <person name="Liu Q."/>
            <person name="Huang B."/>
            <person name="Guo Z."/>
            <person name="Lei P."/>
        </authorList>
    </citation>
    <scope>NUCLEOTIDE SEQUENCE</scope>
    <source>
        <strain evidence="8">S6</strain>
    </source>
</reference>
<name>A0A975G4W4_9CAUL</name>
<evidence type="ECO:0000256" key="6">
    <source>
        <dbReference type="ARBA" id="ARBA00034078"/>
    </source>
</evidence>
<sequence length="106" mass="11285">MAKIRFIQPDGTEQSIEATPGRSVMEAAVGSAVSGVDADCGGACACATCHVYVDHEWRDRLPDIGAMEASMLEFAQGVGPDSRLSCQIKVNDALDGLVIRLPLRQH</sequence>
<dbReference type="AlphaFoldDB" id="A0A975G4W4"/>
<proteinExistence type="inferred from homology"/>
<dbReference type="InterPro" id="IPR036010">
    <property type="entry name" value="2Fe-2S_ferredoxin-like_sf"/>
</dbReference>
<evidence type="ECO:0000313" key="9">
    <source>
        <dbReference type="Proteomes" id="UP000676409"/>
    </source>
</evidence>
<dbReference type="GO" id="GO:0046872">
    <property type="term" value="F:metal ion binding"/>
    <property type="evidence" value="ECO:0007669"/>
    <property type="project" value="UniProtKB-KW"/>
</dbReference>
<keyword evidence="2" id="KW-0001">2Fe-2S</keyword>
<comment type="cofactor">
    <cofactor evidence="6">
        <name>[2Fe-2S] cluster</name>
        <dbReference type="ChEBI" id="CHEBI:190135"/>
    </cofactor>
</comment>
<evidence type="ECO:0000256" key="3">
    <source>
        <dbReference type="ARBA" id="ARBA00022723"/>
    </source>
</evidence>
<dbReference type="GO" id="GO:0051537">
    <property type="term" value="F:2 iron, 2 sulfur cluster binding"/>
    <property type="evidence" value="ECO:0007669"/>
    <property type="project" value="UniProtKB-KW"/>
</dbReference>
<evidence type="ECO:0000256" key="5">
    <source>
        <dbReference type="ARBA" id="ARBA00023014"/>
    </source>
</evidence>
<dbReference type="Proteomes" id="UP000676409">
    <property type="component" value="Chromosome"/>
</dbReference>
<evidence type="ECO:0000259" key="7">
    <source>
        <dbReference type="PROSITE" id="PS51085"/>
    </source>
</evidence>
<protein>
    <submittedName>
        <fullName evidence="8">2Fe-2S iron-sulfur cluster binding domain-containing protein</fullName>
    </submittedName>
</protein>
<dbReference type="InterPro" id="IPR001055">
    <property type="entry name" value="Adrenodoxin-like"/>
</dbReference>
<dbReference type="KEGG" id="caul:KCG34_01765"/>
<dbReference type="CDD" id="cd00207">
    <property type="entry name" value="fer2"/>
    <property type="match status" value="1"/>
</dbReference>
<comment type="similarity">
    <text evidence="1">Belongs to the adrenodoxin/putidaredoxin family.</text>
</comment>
<dbReference type="GO" id="GO:0140647">
    <property type="term" value="P:P450-containing electron transport chain"/>
    <property type="evidence" value="ECO:0007669"/>
    <property type="project" value="InterPro"/>
</dbReference>
<keyword evidence="3" id="KW-0479">Metal-binding</keyword>
<dbReference type="GO" id="GO:0005829">
    <property type="term" value="C:cytosol"/>
    <property type="evidence" value="ECO:0007669"/>
    <property type="project" value="TreeGrafter"/>
</dbReference>
<dbReference type="PRINTS" id="PR00355">
    <property type="entry name" value="ADRENODOXIN"/>
</dbReference>
<keyword evidence="9" id="KW-1185">Reference proteome</keyword>